<dbReference type="InterPro" id="IPR006620">
    <property type="entry name" value="Pro_4_hyd_alph"/>
</dbReference>
<dbReference type="PANTHER" id="PTHR10869">
    <property type="entry name" value="PROLYL 4-HYDROXYLASE ALPHA SUBUNIT"/>
    <property type="match status" value="1"/>
</dbReference>
<evidence type="ECO:0000313" key="7">
    <source>
        <dbReference type="EMBL" id="KUJ09784.1"/>
    </source>
</evidence>
<proteinExistence type="predicted"/>
<feature type="domain" description="Prolyl 4-hydroxylase alpha subunit" evidence="6">
    <location>
        <begin position="75"/>
        <end position="306"/>
    </location>
</feature>
<keyword evidence="4" id="KW-0560">Oxidoreductase</keyword>
<dbReference type="InterPro" id="IPR044862">
    <property type="entry name" value="Pro_4_hyd_alph_FE2OG_OXY"/>
</dbReference>
<dbReference type="Pfam" id="PF13640">
    <property type="entry name" value="2OG-FeII_Oxy_3"/>
    <property type="match status" value="1"/>
</dbReference>
<dbReference type="GO" id="GO:0005783">
    <property type="term" value="C:endoplasmic reticulum"/>
    <property type="evidence" value="ECO:0007669"/>
    <property type="project" value="TreeGrafter"/>
</dbReference>
<dbReference type="GO" id="GO:0031418">
    <property type="term" value="F:L-ascorbic acid binding"/>
    <property type="evidence" value="ECO:0007669"/>
    <property type="project" value="InterPro"/>
</dbReference>
<keyword evidence="8" id="KW-1185">Reference proteome</keyword>
<evidence type="ECO:0000259" key="6">
    <source>
        <dbReference type="SMART" id="SM00702"/>
    </source>
</evidence>
<dbReference type="GeneID" id="28819728"/>
<organism evidence="7 8">
    <name type="scientific">Mollisia scopiformis</name>
    <name type="common">Conifer needle endophyte fungus</name>
    <name type="synonym">Phialocephala scopiformis</name>
    <dbReference type="NCBI Taxonomy" id="149040"/>
    <lineage>
        <taxon>Eukaryota</taxon>
        <taxon>Fungi</taxon>
        <taxon>Dikarya</taxon>
        <taxon>Ascomycota</taxon>
        <taxon>Pezizomycotina</taxon>
        <taxon>Leotiomycetes</taxon>
        <taxon>Helotiales</taxon>
        <taxon>Mollisiaceae</taxon>
        <taxon>Mollisia</taxon>
    </lineage>
</organism>
<dbReference type="PANTHER" id="PTHR10869:SF241">
    <property type="entry name" value="FE2OG DIOXYGENASE DOMAIN-CONTAINING PROTEIN"/>
    <property type="match status" value="1"/>
</dbReference>
<evidence type="ECO:0000256" key="5">
    <source>
        <dbReference type="ARBA" id="ARBA00023004"/>
    </source>
</evidence>
<dbReference type="Gene3D" id="2.60.120.620">
    <property type="entry name" value="q2cbj1_9rhob like domain"/>
    <property type="match status" value="1"/>
</dbReference>
<dbReference type="SMART" id="SM00702">
    <property type="entry name" value="P4Hc"/>
    <property type="match status" value="1"/>
</dbReference>
<sequence>MASILKQARQLAGLEGQKKGKGKAPNRYPEVIQTSYTSLAVDYPADFLAPIPDPSTIKVERIDFKSTKLSQYKDLYAVVLDNVLTQAECDQLMTYAEMSKGAHIAKDDEPADNGWTPALVNAGRNHEILVPHYRNSDRIIWDEQEVTRRLWQRIMQAEGMKDYFSSLSGEQYLPAIGSFRDGEKWTITEYGLNERMRFLRYGPGQFFKEHCDGTYETPDGSQRSFYTFHLYLNDSAQALGIKKGSKEDTPDLLHGGATTFHSNDMQHRIDVDPKIGRVLIFQHRRLLHSGDLVTKGLKYTMRTDLMFQFESQNEEGNYADGVVFE</sequence>
<dbReference type="SUPFAM" id="SSF51197">
    <property type="entry name" value="Clavaminate synthase-like"/>
    <property type="match status" value="1"/>
</dbReference>
<dbReference type="Proteomes" id="UP000070700">
    <property type="component" value="Unassembled WGS sequence"/>
</dbReference>
<evidence type="ECO:0000256" key="2">
    <source>
        <dbReference type="ARBA" id="ARBA00022723"/>
    </source>
</evidence>
<reference evidence="7 8" key="1">
    <citation type="submission" date="2015-10" db="EMBL/GenBank/DDBJ databases">
        <title>Full genome of DAOMC 229536 Phialocephala scopiformis, a fungal endophyte of spruce producing the potent anti-insectan compound rugulosin.</title>
        <authorList>
            <consortium name="DOE Joint Genome Institute"/>
            <person name="Walker A.K."/>
            <person name="Frasz S.L."/>
            <person name="Seifert K.A."/>
            <person name="Miller J.D."/>
            <person name="Mondo S.J."/>
            <person name="Labutti K."/>
            <person name="Lipzen A."/>
            <person name="Dockter R."/>
            <person name="Kennedy M."/>
            <person name="Grigoriev I.V."/>
            <person name="Spatafora J.W."/>
        </authorList>
    </citation>
    <scope>NUCLEOTIDE SEQUENCE [LARGE SCALE GENOMIC DNA]</scope>
    <source>
        <strain evidence="7 8">CBS 120377</strain>
    </source>
</reference>
<dbReference type="EMBL" id="KQ947431">
    <property type="protein sequence ID" value="KUJ09784.1"/>
    <property type="molecule type" value="Genomic_DNA"/>
</dbReference>
<dbReference type="GO" id="GO:0005506">
    <property type="term" value="F:iron ion binding"/>
    <property type="evidence" value="ECO:0007669"/>
    <property type="project" value="InterPro"/>
</dbReference>
<evidence type="ECO:0000256" key="4">
    <source>
        <dbReference type="ARBA" id="ARBA00023002"/>
    </source>
</evidence>
<protein>
    <recommendedName>
        <fullName evidence="6">Prolyl 4-hydroxylase alpha subunit domain-containing protein</fullName>
    </recommendedName>
</protein>
<dbReference type="OrthoDB" id="69177at2759"/>
<evidence type="ECO:0000313" key="8">
    <source>
        <dbReference type="Proteomes" id="UP000070700"/>
    </source>
</evidence>
<dbReference type="GO" id="GO:0004656">
    <property type="term" value="F:procollagen-proline 4-dioxygenase activity"/>
    <property type="evidence" value="ECO:0007669"/>
    <property type="project" value="TreeGrafter"/>
</dbReference>
<evidence type="ECO:0000256" key="3">
    <source>
        <dbReference type="ARBA" id="ARBA00022964"/>
    </source>
</evidence>
<name>A0A132BD64_MOLSC</name>
<dbReference type="InParanoid" id="A0A132BD64"/>
<gene>
    <name evidence="7" type="ORF">LY89DRAFT_597859</name>
</gene>
<dbReference type="InterPro" id="IPR045054">
    <property type="entry name" value="P4HA-like"/>
</dbReference>
<dbReference type="KEGG" id="psco:LY89DRAFT_597859"/>
<evidence type="ECO:0000256" key="1">
    <source>
        <dbReference type="ARBA" id="ARBA00001961"/>
    </source>
</evidence>
<accession>A0A132BD64</accession>
<keyword evidence="2" id="KW-0479">Metal-binding</keyword>
<keyword evidence="5" id="KW-0408">Iron</keyword>
<dbReference type="RefSeq" id="XP_018064139.1">
    <property type="nucleotide sequence ID" value="XM_018210002.1"/>
</dbReference>
<comment type="cofactor">
    <cofactor evidence="1">
        <name>L-ascorbate</name>
        <dbReference type="ChEBI" id="CHEBI:38290"/>
    </cofactor>
</comment>
<dbReference type="AlphaFoldDB" id="A0A132BD64"/>
<keyword evidence="3" id="KW-0223">Dioxygenase</keyword>